<gene>
    <name evidence="2" type="ORF">F7R13_02960</name>
</gene>
<proteinExistence type="predicted"/>
<accession>A0A6L3NMU4</accession>
<reference evidence="2 3" key="1">
    <citation type="submission" date="2019-09" db="EMBL/GenBank/DDBJ databases">
        <title>Draft genome sequences of 48 bacterial type strains from the CCUG.</title>
        <authorList>
            <person name="Tunovic T."/>
            <person name="Pineiro-Iglesias B."/>
            <person name="Unosson C."/>
            <person name="Inganas E."/>
            <person name="Ohlen M."/>
            <person name="Cardew S."/>
            <person name="Jensie-Markopoulos S."/>
            <person name="Salva-Serra F."/>
            <person name="Jaen-Luchoro D."/>
            <person name="Karlsson R."/>
            <person name="Svensson-Stadler L."/>
            <person name="Chun J."/>
            <person name="Moore E."/>
        </authorList>
    </citation>
    <scope>NUCLEOTIDE SEQUENCE [LARGE SCALE GENOMIC DNA]</scope>
    <source>
        <strain evidence="2 3">CCUG 65687</strain>
    </source>
</reference>
<dbReference type="RefSeq" id="WP_155675231.1">
    <property type="nucleotide sequence ID" value="NZ_CABVPO010000016.1"/>
</dbReference>
<dbReference type="Proteomes" id="UP000473571">
    <property type="component" value="Unassembled WGS sequence"/>
</dbReference>
<dbReference type="EMBL" id="VZOL01000015">
    <property type="protein sequence ID" value="KAB0685846.1"/>
    <property type="molecule type" value="Genomic_DNA"/>
</dbReference>
<comment type="caution">
    <text evidence="2">The sequence shown here is derived from an EMBL/GenBank/DDBJ whole genome shotgun (WGS) entry which is preliminary data.</text>
</comment>
<dbReference type="AlphaFoldDB" id="A0A6L3NMU4"/>
<evidence type="ECO:0000256" key="1">
    <source>
        <dbReference type="SAM" id="Coils"/>
    </source>
</evidence>
<evidence type="ECO:0000313" key="3">
    <source>
        <dbReference type="Proteomes" id="UP000473571"/>
    </source>
</evidence>
<feature type="coiled-coil region" evidence="1">
    <location>
        <begin position="26"/>
        <end position="53"/>
    </location>
</feature>
<protein>
    <submittedName>
        <fullName evidence="2">Uncharacterized protein</fullName>
    </submittedName>
</protein>
<keyword evidence="1" id="KW-0175">Coiled coil</keyword>
<evidence type="ECO:0000313" key="2">
    <source>
        <dbReference type="EMBL" id="KAB0685846.1"/>
    </source>
</evidence>
<name>A0A6L3NMU4_9BURK</name>
<sequence>MDGAVAMDSTSQNFAPGEPVQSADALATLQARVEALEAQLVEARAQAREATMHARRNSYQATAAQAQADAAERQLTAILSSSSWRITAPVRAVGQVAKSAIRFARDPSWPVLKRRSISLLRETARRSAVARAMVFWVRDRHPRIWARLAPLAAPRFAGAQSISVTRWKEGSLSRRNYAELVAARTSQCDQATIDGFLDADVKGVDSGKLAGRLVEICAATMPGRNGRTAAR</sequence>
<organism evidence="2 3">
    <name type="scientific">Burkholderia territorii</name>
    <dbReference type="NCBI Taxonomy" id="1503055"/>
    <lineage>
        <taxon>Bacteria</taxon>
        <taxon>Pseudomonadati</taxon>
        <taxon>Pseudomonadota</taxon>
        <taxon>Betaproteobacteria</taxon>
        <taxon>Burkholderiales</taxon>
        <taxon>Burkholderiaceae</taxon>
        <taxon>Burkholderia</taxon>
        <taxon>Burkholderia cepacia complex</taxon>
    </lineage>
</organism>